<dbReference type="Proteomes" id="UP000250266">
    <property type="component" value="Unassembled WGS sequence"/>
</dbReference>
<feature type="compositionally biased region" description="Basic and acidic residues" evidence="1">
    <location>
        <begin position="146"/>
        <end position="155"/>
    </location>
</feature>
<organism evidence="2 3">
    <name type="scientific">Lepidopterella palustris CBS 459.81</name>
    <dbReference type="NCBI Taxonomy" id="1314670"/>
    <lineage>
        <taxon>Eukaryota</taxon>
        <taxon>Fungi</taxon>
        <taxon>Dikarya</taxon>
        <taxon>Ascomycota</taxon>
        <taxon>Pezizomycotina</taxon>
        <taxon>Dothideomycetes</taxon>
        <taxon>Pleosporomycetidae</taxon>
        <taxon>Mytilinidiales</taxon>
        <taxon>Argynnaceae</taxon>
        <taxon>Lepidopterella</taxon>
    </lineage>
</organism>
<feature type="compositionally biased region" description="Acidic residues" evidence="1">
    <location>
        <begin position="193"/>
        <end position="203"/>
    </location>
</feature>
<dbReference type="EMBL" id="KV745218">
    <property type="protein sequence ID" value="OCK76352.1"/>
    <property type="molecule type" value="Genomic_DNA"/>
</dbReference>
<proteinExistence type="predicted"/>
<evidence type="ECO:0000313" key="2">
    <source>
        <dbReference type="EMBL" id="OCK76352.1"/>
    </source>
</evidence>
<protein>
    <submittedName>
        <fullName evidence="2">Uncharacterized protein</fullName>
    </submittedName>
</protein>
<sequence length="247" mass="26333">MATMVPTIWEQSSVRNTISPGSAEIQATAPARQVPATDPYGSAEIQATAPARQVPATDPYGSADAQNFNAQTRHTASSSGAAQPSPNHIVVSQMTPFRPQPGSRRLATCSRTLEICSFGGSGPDIGVVLMELIGTKFYKDLEEARAKRATKDTAKGKGKGKRGRPRKNPEPEADVDAGKVKLSRKRKNPAPEAEAEAEAEIEAEAGSSVHKVARMSEVELPGAPWMSEVEPAKAQEAPFRAPVARMY</sequence>
<accession>A0A8E2JBJ4</accession>
<name>A0A8E2JBJ4_9PEZI</name>
<evidence type="ECO:0000256" key="1">
    <source>
        <dbReference type="SAM" id="MobiDB-lite"/>
    </source>
</evidence>
<evidence type="ECO:0000313" key="3">
    <source>
        <dbReference type="Proteomes" id="UP000250266"/>
    </source>
</evidence>
<dbReference type="AlphaFoldDB" id="A0A8E2JBJ4"/>
<keyword evidence="3" id="KW-1185">Reference proteome</keyword>
<gene>
    <name evidence="2" type="ORF">K432DRAFT_428779</name>
</gene>
<feature type="region of interest" description="Disordered" evidence="1">
    <location>
        <begin position="146"/>
        <end position="210"/>
    </location>
</feature>
<feature type="region of interest" description="Disordered" evidence="1">
    <location>
        <begin position="223"/>
        <end position="247"/>
    </location>
</feature>
<feature type="compositionally biased region" description="Basic residues" evidence="1">
    <location>
        <begin position="156"/>
        <end position="166"/>
    </location>
</feature>
<reference evidence="2 3" key="1">
    <citation type="journal article" date="2016" name="Nat. Commun.">
        <title>Ectomycorrhizal ecology is imprinted in the genome of the dominant symbiotic fungus Cenococcum geophilum.</title>
        <authorList>
            <consortium name="DOE Joint Genome Institute"/>
            <person name="Peter M."/>
            <person name="Kohler A."/>
            <person name="Ohm R.A."/>
            <person name="Kuo A."/>
            <person name="Krutzmann J."/>
            <person name="Morin E."/>
            <person name="Arend M."/>
            <person name="Barry K.W."/>
            <person name="Binder M."/>
            <person name="Choi C."/>
            <person name="Clum A."/>
            <person name="Copeland A."/>
            <person name="Grisel N."/>
            <person name="Haridas S."/>
            <person name="Kipfer T."/>
            <person name="LaButti K."/>
            <person name="Lindquist E."/>
            <person name="Lipzen A."/>
            <person name="Maire R."/>
            <person name="Meier B."/>
            <person name="Mihaltcheva S."/>
            <person name="Molinier V."/>
            <person name="Murat C."/>
            <person name="Poggeler S."/>
            <person name="Quandt C.A."/>
            <person name="Sperisen C."/>
            <person name="Tritt A."/>
            <person name="Tisserant E."/>
            <person name="Crous P.W."/>
            <person name="Henrissat B."/>
            <person name="Nehls U."/>
            <person name="Egli S."/>
            <person name="Spatafora J.W."/>
            <person name="Grigoriev I.V."/>
            <person name="Martin F.M."/>
        </authorList>
    </citation>
    <scope>NUCLEOTIDE SEQUENCE [LARGE SCALE GENOMIC DNA]</scope>
    <source>
        <strain evidence="2 3">CBS 459.81</strain>
    </source>
</reference>